<keyword evidence="2" id="KW-1185">Reference proteome</keyword>
<organism evidence="1 2">
    <name type="scientific">Daphnia magna</name>
    <dbReference type="NCBI Taxonomy" id="35525"/>
    <lineage>
        <taxon>Eukaryota</taxon>
        <taxon>Metazoa</taxon>
        <taxon>Ecdysozoa</taxon>
        <taxon>Arthropoda</taxon>
        <taxon>Crustacea</taxon>
        <taxon>Branchiopoda</taxon>
        <taxon>Diplostraca</taxon>
        <taxon>Cladocera</taxon>
        <taxon>Anomopoda</taxon>
        <taxon>Daphniidae</taxon>
        <taxon>Daphnia</taxon>
    </lineage>
</organism>
<gene>
    <name evidence="1" type="ORF">APZ42_004951</name>
</gene>
<dbReference type="AlphaFoldDB" id="A0A162EZK3"/>
<dbReference type="Proteomes" id="UP000076858">
    <property type="component" value="Unassembled WGS sequence"/>
</dbReference>
<reference evidence="1 2" key="1">
    <citation type="submission" date="2016-03" db="EMBL/GenBank/DDBJ databases">
        <title>EvidentialGene: Evidence-directed Construction of Genes on Genomes.</title>
        <authorList>
            <person name="Gilbert D.G."/>
            <person name="Choi J.-H."/>
            <person name="Mockaitis K."/>
            <person name="Colbourne J."/>
            <person name="Pfrender M."/>
        </authorList>
    </citation>
    <scope>NUCLEOTIDE SEQUENCE [LARGE SCALE GENOMIC DNA]</scope>
    <source>
        <strain evidence="1 2">Xinb3</strain>
        <tissue evidence="1">Complete organism</tissue>
    </source>
</reference>
<dbReference type="EMBL" id="LRGB01014226">
    <property type="protein sequence ID" value="KZR99252.1"/>
    <property type="molecule type" value="Genomic_DNA"/>
</dbReference>
<feature type="non-terminal residue" evidence="1">
    <location>
        <position position="1"/>
    </location>
</feature>
<evidence type="ECO:0000313" key="2">
    <source>
        <dbReference type="Proteomes" id="UP000076858"/>
    </source>
</evidence>
<comment type="caution">
    <text evidence="1">The sequence shown here is derived from an EMBL/GenBank/DDBJ whole genome shotgun (WGS) entry which is preliminary data.</text>
</comment>
<protein>
    <submittedName>
        <fullName evidence="1">Uncharacterized protein</fullName>
    </submittedName>
</protein>
<name>A0A162EZK3_9CRUS</name>
<evidence type="ECO:0000313" key="1">
    <source>
        <dbReference type="EMBL" id="KZR99252.1"/>
    </source>
</evidence>
<proteinExistence type="predicted"/>
<accession>A0A162EZK3</accession>
<sequence>KLWEDAVKLLDNSTTLNNTATSVNGRVNVKISQEDLDSWVLVINSLNIDLNVFLSLM</sequence>